<comment type="subunit">
    <text evidence="11">Monomer.</text>
</comment>
<dbReference type="EC" id="2.7.1.71" evidence="3 11"/>
<keyword evidence="11" id="KW-0460">Magnesium</keyword>
<dbReference type="InterPro" id="IPR031322">
    <property type="entry name" value="Shikimate/glucono_kinase"/>
</dbReference>
<feature type="binding site" evidence="11">
    <location>
        <position position="84"/>
    </location>
    <ligand>
        <name>substrate</name>
    </ligand>
</feature>
<protein>
    <recommendedName>
        <fullName evidence="3 11">Shikimate kinase</fullName>
        <shortName evidence="11">SK</shortName>
        <ecNumber evidence="3 11">2.7.1.71</ecNumber>
    </recommendedName>
</protein>
<dbReference type="Proteomes" id="UP000266389">
    <property type="component" value="Unassembled WGS sequence"/>
</dbReference>
<evidence type="ECO:0000256" key="5">
    <source>
        <dbReference type="ARBA" id="ARBA00022679"/>
    </source>
</evidence>
<dbReference type="UniPathway" id="UPA00053">
    <property type="reaction ID" value="UER00088"/>
</dbReference>
<comment type="caution">
    <text evidence="11">Lacks conserved residue(s) required for the propagation of feature annotation.</text>
</comment>
<feature type="binding site" evidence="11">
    <location>
        <begin position="16"/>
        <end position="21"/>
    </location>
    <ligand>
        <name>ATP</name>
        <dbReference type="ChEBI" id="CHEBI:30616"/>
    </ligand>
</feature>
<accession>A0A395M0S4</accession>
<keyword evidence="4 11" id="KW-0028">Amino-acid biosynthesis</keyword>
<evidence type="ECO:0000256" key="7">
    <source>
        <dbReference type="ARBA" id="ARBA00022777"/>
    </source>
</evidence>
<dbReference type="Gene3D" id="3.40.50.300">
    <property type="entry name" value="P-loop containing nucleotide triphosphate hydrolases"/>
    <property type="match status" value="1"/>
</dbReference>
<dbReference type="GO" id="GO:0008652">
    <property type="term" value="P:amino acid biosynthetic process"/>
    <property type="evidence" value="ECO:0007669"/>
    <property type="project" value="UniProtKB-KW"/>
</dbReference>
<dbReference type="Pfam" id="PF01202">
    <property type="entry name" value="SKI"/>
    <property type="match status" value="1"/>
</dbReference>
<dbReference type="PROSITE" id="PS01128">
    <property type="entry name" value="SHIKIMATE_KINASE"/>
    <property type="match status" value="1"/>
</dbReference>
<feature type="binding site" evidence="11">
    <location>
        <position position="122"/>
    </location>
    <ligand>
        <name>ATP</name>
        <dbReference type="ChEBI" id="CHEBI:30616"/>
    </ligand>
</feature>
<dbReference type="CDD" id="cd00464">
    <property type="entry name" value="SK"/>
    <property type="match status" value="1"/>
</dbReference>
<comment type="pathway">
    <text evidence="1 11">Metabolic intermediate biosynthesis; chorismate biosynthesis; chorismate from D-erythrose 4-phosphate and phosphoenolpyruvate: step 5/7.</text>
</comment>
<feature type="binding site" evidence="11">
    <location>
        <position position="20"/>
    </location>
    <ligand>
        <name>Mg(2+)</name>
        <dbReference type="ChEBI" id="CHEBI:18420"/>
    </ligand>
</feature>
<comment type="similarity">
    <text evidence="2 11">Belongs to the shikimate kinase family.</text>
</comment>
<dbReference type="GO" id="GO:0005524">
    <property type="term" value="F:ATP binding"/>
    <property type="evidence" value="ECO:0007669"/>
    <property type="project" value="UniProtKB-UniRule"/>
</dbReference>
<dbReference type="GO" id="GO:0009073">
    <property type="term" value="P:aromatic amino acid family biosynthetic process"/>
    <property type="evidence" value="ECO:0007669"/>
    <property type="project" value="UniProtKB-KW"/>
</dbReference>
<evidence type="ECO:0000256" key="8">
    <source>
        <dbReference type="ARBA" id="ARBA00022840"/>
    </source>
</evidence>
<evidence type="ECO:0000256" key="2">
    <source>
        <dbReference type="ARBA" id="ARBA00006997"/>
    </source>
</evidence>
<dbReference type="PRINTS" id="PR01100">
    <property type="entry name" value="SHIKIMTKNASE"/>
</dbReference>
<reference evidence="12 13" key="1">
    <citation type="journal article" date="2011" name="ISME J.">
        <title>Community ecology of hot spring cyanobacterial mats: predominant populations and their functional potential.</title>
        <authorList>
            <person name="Klatt C.G."/>
            <person name="Wood J.M."/>
            <person name="Rusch D.B."/>
            <person name="Bateson M.M."/>
            <person name="Hamamura N."/>
            <person name="Heidelberg J.F."/>
            <person name="Grossman A.R."/>
            <person name="Bhaya D."/>
            <person name="Cohan F.M."/>
            <person name="Kuhl M."/>
            <person name="Bryant D.A."/>
            <person name="Ward D.M."/>
        </authorList>
    </citation>
    <scope>NUCLEOTIDE SEQUENCE [LARGE SCALE GENOMIC DNA]</scope>
    <source>
        <strain evidence="12">OS</strain>
    </source>
</reference>
<evidence type="ECO:0000256" key="11">
    <source>
        <dbReference type="HAMAP-Rule" id="MF_00109"/>
    </source>
</evidence>
<dbReference type="InterPro" id="IPR027417">
    <property type="entry name" value="P-loop_NTPase"/>
</dbReference>
<dbReference type="HAMAP" id="MF_00109">
    <property type="entry name" value="Shikimate_kinase"/>
    <property type="match status" value="1"/>
</dbReference>
<dbReference type="GO" id="GO:0004765">
    <property type="term" value="F:shikimate kinase activity"/>
    <property type="evidence" value="ECO:0007669"/>
    <property type="project" value="UniProtKB-UniRule"/>
</dbReference>
<dbReference type="PANTHER" id="PTHR21087:SF16">
    <property type="entry name" value="SHIKIMATE KINASE 1, CHLOROPLASTIC"/>
    <property type="match status" value="1"/>
</dbReference>
<comment type="catalytic activity">
    <reaction evidence="10 11">
        <text>shikimate + ATP = 3-phosphoshikimate + ADP + H(+)</text>
        <dbReference type="Rhea" id="RHEA:13121"/>
        <dbReference type="ChEBI" id="CHEBI:15378"/>
        <dbReference type="ChEBI" id="CHEBI:30616"/>
        <dbReference type="ChEBI" id="CHEBI:36208"/>
        <dbReference type="ChEBI" id="CHEBI:145989"/>
        <dbReference type="ChEBI" id="CHEBI:456216"/>
        <dbReference type="EC" id="2.7.1.71"/>
    </reaction>
</comment>
<dbReference type="GO" id="GO:0005829">
    <property type="term" value="C:cytosol"/>
    <property type="evidence" value="ECO:0007669"/>
    <property type="project" value="TreeGrafter"/>
</dbReference>
<dbReference type="InterPro" id="IPR000623">
    <property type="entry name" value="Shikimate_kinase/TSH1"/>
</dbReference>
<comment type="cofactor">
    <cofactor evidence="11">
        <name>Mg(2+)</name>
        <dbReference type="ChEBI" id="CHEBI:18420"/>
    </cofactor>
    <text evidence="11">Binds 1 Mg(2+) ion per subunit.</text>
</comment>
<comment type="caution">
    <text evidence="12">The sequence shown here is derived from an EMBL/GenBank/DDBJ whole genome shotgun (WGS) entry which is preliminary data.</text>
</comment>
<comment type="function">
    <text evidence="11">Catalyzes the specific phosphorylation of the 3-hydroxyl group of shikimic acid using ATP as a cosubstrate.</text>
</comment>
<feature type="binding site" evidence="11">
    <location>
        <position position="38"/>
    </location>
    <ligand>
        <name>substrate</name>
    </ligand>
</feature>
<gene>
    <name evidence="11" type="primary">aroK</name>
    <name evidence="12" type="ORF">D0433_05200</name>
</gene>
<dbReference type="InterPro" id="IPR023000">
    <property type="entry name" value="Shikimate_kinase_CS"/>
</dbReference>
<dbReference type="GO" id="GO:0000287">
    <property type="term" value="F:magnesium ion binding"/>
    <property type="evidence" value="ECO:0007669"/>
    <property type="project" value="UniProtKB-UniRule"/>
</dbReference>
<keyword evidence="9 11" id="KW-0057">Aromatic amino acid biosynthesis</keyword>
<keyword evidence="6 11" id="KW-0547">Nucleotide-binding</keyword>
<proteinExistence type="inferred from homology"/>
<dbReference type="GO" id="GO:0009423">
    <property type="term" value="P:chorismate biosynthetic process"/>
    <property type="evidence" value="ECO:0007669"/>
    <property type="project" value="UniProtKB-UniRule"/>
</dbReference>
<name>A0A395M0S4_9BACT</name>
<feature type="binding site" evidence="11">
    <location>
        <position position="62"/>
    </location>
    <ligand>
        <name>substrate</name>
    </ligand>
</feature>
<keyword evidence="8 11" id="KW-0067">ATP-binding</keyword>
<evidence type="ECO:0000313" key="13">
    <source>
        <dbReference type="Proteomes" id="UP000266389"/>
    </source>
</evidence>
<comment type="subcellular location">
    <subcellularLocation>
        <location evidence="11">Cytoplasm</location>
    </subcellularLocation>
</comment>
<evidence type="ECO:0000256" key="4">
    <source>
        <dbReference type="ARBA" id="ARBA00022605"/>
    </source>
</evidence>
<evidence type="ECO:0000313" key="12">
    <source>
        <dbReference type="EMBL" id="RFM24389.1"/>
    </source>
</evidence>
<keyword evidence="11" id="KW-0963">Cytoplasm</keyword>
<evidence type="ECO:0000256" key="9">
    <source>
        <dbReference type="ARBA" id="ARBA00023141"/>
    </source>
</evidence>
<dbReference type="EMBL" id="PHFL01000039">
    <property type="protein sequence ID" value="RFM24389.1"/>
    <property type="molecule type" value="Genomic_DNA"/>
</dbReference>
<evidence type="ECO:0000256" key="3">
    <source>
        <dbReference type="ARBA" id="ARBA00012154"/>
    </source>
</evidence>
<organism evidence="12 13">
    <name type="scientific">Candidatus Thermochlorobacter aerophilus</name>
    <dbReference type="NCBI Taxonomy" id="1868324"/>
    <lineage>
        <taxon>Bacteria</taxon>
        <taxon>Pseudomonadati</taxon>
        <taxon>Chlorobiota</taxon>
        <taxon>Chlorobiia</taxon>
        <taxon>Chlorobiales</taxon>
        <taxon>Candidatus Thermochlorobacteriaceae</taxon>
        <taxon>Candidatus Thermochlorobacter</taxon>
    </lineage>
</organism>
<keyword evidence="11" id="KW-0479">Metal-binding</keyword>
<keyword evidence="7 11" id="KW-0418">Kinase</keyword>
<dbReference type="PANTHER" id="PTHR21087">
    <property type="entry name" value="SHIKIMATE KINASE"/>
    <property type="match status" value="1"/>
</dbReference>
<feature type="binding site" evidence="11">
    <location>
        <position position="149"/>
    </location>
    <ligand>
        <name>substrate</name>
    </ligand>
</feature>
<evidence type="ECO:0000256" key="1">
    <source>
        <dbReference type="ARBA" id="ARBA00004842"/>
    </source>
</evidence>
<keyword evidence="5 11" id="KW-0808">Transferase</keyword>
<dbReference type="SUPFAM" id="SSF52540">
    <property type="entry name" value="P-loop containing nucleoside triphosphate hydrolases"/>
    <property type="match status" value="1"/>
</dbReference>
<evidence type="ECO:0000256" key="6">
    <source>
        <dbReference type="ARBA" id="ARBA00022741"/>
    </source>
</evidence>
<sequence>MQQKKPNLIFLTGFSTAGKSTIGPILASSLGYSFIDIDEAIMEKEKKSVVEIFSEKGEAYFRQLEYEILQQCAQAENLVVALGGGTLENDKSFQIVKDSGTLIYLKSEVDTLTKRLANKDDRPLMKAENGERLSAEDLHRRVKQLLMSREERYQSHAVISIATDQNPIGKTVEMLTRQVEQYQKEQLRLSEK</sequence>
<evidence type="ECO:0000256" key="10">
    <source>
        <dbReference type="ARBA" id="ARBA00048567"/>
    </source>
</evidence>
<dbReference type="AlphaFoldDB" id="A0A395M0S4"/>